<dbReference type="Pfam" id="PF13191">
    <property type="entry name" value="AAA_16"/>
    <property type="match status" value="1"/>
</dbReference>
<feature type="region of interest" description="Disordered" evidence="3">
    <location>
        <begin position="330"/>
        <end position="401"/>
    </location>
</feature>
<dbReference type="SUPFAM" id="SSF48452">
    <property type="entry name" value="TPR-like"/>
    <property type="match status" value="1"/>
</dbReference>
<keyword evidence="2" id="KW-0067">ATP-binding</keyword>
<evidence type="ECO:0000256" key="3">
    <source>
        <dbReference type="SAM" id="MobiDB-lite"/>
    </source>
</evidence>
<feature type="domain" description="HTH luxR-type" evidence="4">
    <location>
        <begin position="834"/>
        <end position="899"/>
    </location>
</feature>
<name>A0ABS0H8J7_9ACTN</name>
<dbReference type="InterPro" id="IPR036388">
    <property type="entry name" value="WH-like_DNA-bd_sf"/>
</dbReference>
<dbReference type="Proteomes" id="UP000638560">
    <property type="component" value="Unassembled WGS sequence"/>
</dbReference>
<dbReference type="InterPro" id="IPR016032">
    <property type="entry name" value="Sig_transdc_resp-reg_C-effctor"/>
</dbReference>
<dbReference type="SMART" id="SM00421">
    <property type="entry name" value="HTH_LUXR"/>
    <property type="match status" value="1"/>
</dbReference>
<protein>
    <submittedName>
        <fullName evidence="5">AAA family ATPase</fullName>
    </submittedName>
</protein>
<dbReference type="InterPro" id="IPR011990">
    <property type="entry name" value="TPR-like_helical_dom_sf"/>
</dbReference>
<dbReference type="Gene3D" id="1.10.10.10">
    <property type="entry name" value="Winged helix-like DNA-binding domain superfamily/Winged helix DNA-binding domain"/>
    <property type="match status" value="1"/>
</dbReference>
<accession>A0ABS0H8J7</accession>
<dbReference type="PRINTS" id="PR00038">
    <property type="entry name" value="HTHLUXR"/>
</dbReference>
<feature type="compositionally biased region" description="Low complexity" evidence="3">
    <location>
        <begin position="361"/>
        <end position="370"/>
    </location>
</feature>
<evidence type="ECO:0000313" key="6">
    <source>
        <dbReference type="Proteomes" id="UP000638560"/>
    </source>
</evidence>
<reference evidence="5 6" key="1">
    <citation type="submission" date="2020-11" db="EMBL/GenBank/DDBJ databases">
        <title>A novel isolate from a Black sea contaminated sediment with potential to produce alkanes: Plantactinospora alkalitolerans sp. nov.</title>
        <authorList>
            <person name="Carro L."/>
            <person name="Veyisoglu A."/>
            <person name="Guven K."/>
            <person name="Schumann P."/>
            <person name="Klenk H.-P."/>
            <person name="Sahin N."/>
        </authorList>
    </citation>
    <scope>NUCLEOTIDE SEQUENCE [LARGE SCALE GENOMIC DNA]</scope>
    <source>
        <strain evidence="5 6">S1510</strain>
    </source>
</reference>
<dbReference type="PANTHER" id="PTHR16305">
    <property type="entry name" value="TESTICULAR SOLUBLE ADENYLYL CYCLASE"/>
    <property type="match status" value="1"/>
</dbReference>
<dbReference type="Gene3D" id="1.25.40.10">
    <property type="entry name" value="Tetratricopeptide repeat domain"/>
    <property type="match status" value="1"/>
</dbReference>
<dbReference type="EMBL" id="JADPUN010000345">
    <property type="protein sequence ID" value="MBF9134469.1"/>
    <property type="molecule type" value="Genomic_DNA"/>
</dbReference>
<dbReference type="SUPFAM" id="SSF46894">
    <property type="entry name" value="C-terminal effector domain of the bipartite response regulators"/>
    <property type="match status" value="1"/>
</dbReference>
<dbReference type="InterPro" id="IPR041664">
    <property type="entry name" value="AAA_16"/>
</dbReference>
<dbReference type="CDD" id="cd06170">
    <property type="entry name" value="LuxR_C_like"/>
    <property type="match status" value="1"/>
</dbReference>
<keyword evidence="1" id="KW-0547">Nucleotide-binding</keyword>
<dbReference type="InterPro" id="IPR000792">
    <property type="entry name" value="Tscrpt_reg_LuxR_C"/>
</dbReference>
<evidence type="ECO:0000313" key="5">
    <source>
        <dbReference type="EMBL" id="MBF9134469.1"/>
    </source>
</evidence>
<dbReference type="PANTHER" id="PTHR16305:SF35">
    <property type="entry name" value="TRANSCRIPTIONAL ACTIVATOR DOMAIN"/>
    <property type="match status" value="1"/>
</dbReference>
<keyword evidence="6" id="KW-1185">Reference proteome</keyword>
<dbReference type="SUPFAM" id="SSF52540">
    <property type="entry name" value="P-loop containing nucleoside triphosphate hydrolases"/>
    <property type="match status" value="1"/>
</dbReference>
<comment type="caution">
    <text evidence="5">The sequence shown here is derived from an EMBL/GenBank/DDBJ whole genome shotgun (WGS) entry which is preliminary data.</text>
</comment>
<sequence length="903" mass="95485">MGRKATLDVLSREMATVTRGAGRCVLIQGPIGIGKSRLLEEGTALAVAHGMAVIPGRASALDRAAPLSTLVPFTSGVPTRADHATLSSDLNGHEPNPVELVRALSEQLGRSATNQPVVLLLDDAQWIDHLSAVVLAALVPALAHSRILWLVASRAPRPDAPGRVVIDRLVDEGACRLPLGPLDEQSVAELCLTVLRNPPGPQLLALANRAGGNPFLLNELLGTVARHGRWDEMPTTFLDEVDRRLHDLTDEARRLLQACAVLDRPFTVHEAAGLVGRGAVDVVPATTELVDAGMLTDRGGELDFHQDLVREAVYRRTCRPVRLALHREAARMAQQEGRPPDEVAVHLSRGGRPVEPEPATRARPAAGPKAPNRPVPRPRTPVRPGPAGEPTGPPPAGPDPAAAADVVVHVLDQLGEQGADRPQLIAEAVRILASAGRLPEARQLGELALGAGLAPQAEARLLLGLAEAVQCVGDNVAAVHYSRRALDRPGLPTAIRAELLTVQAHAQLVGADPVESGVRQPVEMVHHDRPYLPASDPVDPTCPPQPWLWLARGLTGADRLAEADVVYTAARRGAARFGPDWSQALWHYHRAELCAAAGRLAEAGDEAGAALDLVDNDAPPQLLVVLRALLAQIAIRRDDLAVARTHLRHAPATDGSVGVPAVNLAWASAALDEAGGEPAAALDKLAWVYAGTASRALLLTEQPQAAPALVRIARRAGEQSMAEAVAATARCLADHNPSVASLAGAAAHADGVLRGDLPALRRAVDHFRTSTRPLARASALEDAARAEQGAGNLTEAAALLGEAVETYGRSGATYDVVRARRLLCGVNLAAPPRPVEGWLSLTQSELRVVEVIAEGMTNREAANRLFLSPHTVDSHLRHVFAKLGINSRVELTRQYLANTLSAA</sequence>
<proteinExistence type="predicted"/>
<evidence type="ECO:0000256" key="1">
    <source>
        <dbReference type="ARBA" id="ARBA00022741"/>
    </source>
</evidence>
<dbReference type="PROSITE" id="PS50043">
    <property type="entry name" value="HTH_LUXR_2"/>
    <property type="match status" value="1"/>
</dbReference>
<gene>
    <name evidence="5" type="ORF">I0C86_36900</name>
</gene>
<dbReference type="InterPro" id="IPR027417">
    <property type="entry name" value="P-loop_NTPase"/>
</dbReference>
<evidence type="ECO:0000259" key="4">
    <source>
        <dbReference type="PROSITE" id="PS50043"/>
    </source>
</evidence>
<dbReference type="Pfam" id="PF00196">
    <property type="entry name" value="GerE"/>
    <property type="match status" value="1"/>
</dbReference>
<feature type="compositionally biased region" description="Pro residues" evidence="3">
    <location>
        <begin position="371"/>
        <end position="384"/>
    </location>
</feature>
<organism evidence="5 6">
    <name type="scientific">Plantactinospora alkalitolerans</name>
    <dbReference type="NCBI Taxonomy" id="2789879"/>
    <lineage>
        <taxon>Bacteria</taxon>
        <taxon>Bacillati</taxon>
        <taxon>Actinomycetota</taxon>
        <taxon>Actinomycetes</taxon>
        <taxon>Micromonosporales</taxon>
        <taxon>Micromonosporaceae</taxon>
        <taxon>Plantactinospora</taxon>
    </lineage>
</organism>
<evidence type="ECO:0000256" key="2">
    <source>
        <dbReference type="ARBA" id="ARBA00022840"/>
    </source>
</evidence>